<comment type="miscellaneous">
    <text evidence="8">During catalysis, the active site Cys acts as a nucleophile attacking the alpha-carbonyl group of tRNA-bound glutamate with the formation of a thioester intermediate between enzyme and glutamate, and the concomitant release of tRNA(Glu). The thioester intermediate is finally reduced by direct hydride transfer from NADPH, to form the product GSA.</text>
</comment>
<comment type="caution">
    <text evidence="17">The sequence shown here is derived from an EMBL/GenBank/DDBJ whole genome shotgun (WGS) entry which is preliminary data.</text>
</comment>
<dbReference type="NCBIfam" id="TIGR01035">
    <property type="entry name" value="hemA"/>
    <property type="match status" value="1"/>
</dbReference>
<evidence type="ECO:0000259" key="16">
    <source>
        <dbReference type="Pfam" id="PF05201"/>
    </source>
</evidence>
<dbReference type="PANTHER" id="PTHR43013:SF1">
    <property type="entry name" value="GLUTAMYL-TRNA REDUCTASE"/>
    <property type="match status" value="1"/>
</dbReference>
<gene>
    <name evidence="8 17" type="primary">hemA</name>
    <name evidence="17" type="ORF">LXM24_08915</name>
</gene>
<feature type="domain" description="Tetrapyrrole biosynthesis glutamyl-tRNA reductase dimerisation" evidence="14">
    <location>
        <begin position="317"/>
        <end position="412"/>
    </location>
</feature>
<sequence>MYNQFKSISLSHRNATLAIREQLALNEAEAKSMMLRLKDFFDVSDVLVVSTCNRTEIYYSASTDLNEEIIKMLLIQKGVSDLESFKAYFERFSKGENAVQHLFQVATGLQSQVVGDMQIPNQIKHAYQWSADLNMAGPFLHRLLHTIFFANKRVAQETFFRDGAASISYAAVELLEGLMPNPKVLIVGLGEIGADVCRNLAQKATTEVTIVNRSRDKSDKLADELGFRVADFSDIEAEISRADIIVSSIVRDEPFFSKEMMVRLRGMSFKYFIDLSVPRSVSPEVEEIPGVMLYTIDSIRSKADEALHRRLDAVPHVREIIDEAVLEFNDWSKEMIVSPTIQKLKGALEQIRKEELTRFTKNLSDSELEKVERITTSMMQKILKLPVLQLKAACKRGEAETLIDVLNDLFNLEKQSEKH</sequence>
<dbReference type="EMBL" id="JAJTTA010000002">
    <property type="protein sequence ID" value="MCF0040202.1"/>
    <property type="molecule type" value="Genomic_DNA"/>
</dbReference>
<reference evidence="17" key="1">
    <citation type="submission" date="2021-12" db="EMBL/GenBank/DDBJ databases">
        <title>Novel species in genus Dyadobacter.</title>
        <authorList>
            <person name="Ma C."/>
        </authorList>
    </citation>
    <scope>NUCLEOTIDE SEQUENCE</scope>
    <source>
        <strain evidence="17">CY399</strain>
    </source>
</reference>
<evidence type="ECO:0000256" key="5">
    <source>
        <dbReference type="ARBA" id="ARBA00023002"/>
    </source>
</evidence>
<feature type="domain" description="Quinate/shikimate 5-dehydrogenase/glutamyl-tRNA reductase" evidence="15">
    <location>
        <begin position="181"/>
        <end position="300"/>
    </location>
</feature>
<evidence type="ECO:0000256" key="10">
    <source>
        <dbReference type="PIRSR" id="PIRSR000445-2"/>
    </source>
</evidence>
<dbReference type="InterPro" id="IPR015895">
    <property type="entry name" value="4pyrrol_synth_GluRdtase_N"/>
</dbReference>
<dbReference type="SUPFAM" id="SSF69742">
    <property type="entry name" value="Glutamyl tRNA-reductase catalytic, N-terminal domain"/>
    <property type="match status" value="1"/>
</dbReference>
<keyword evidence="5 8" id="KW-0560">Oxidoreductase</keyword>
<comment type="function">
    <text evidence="8">Catalyzes the NADPH-dependent reduction of glutamyl-tRNA(Glu) to glutamate 1-semialdehyde (GSA).</text>
</comment>
<evidence type="ECO:0000256" key="3">
    <source>
        <dbReference type="ARBA" id="ARBA00012970"/>
    </source>
</evidence>
<feature type="site" description="Important for activity" evidence="8 12">
    <location>
        <position position="101"/>
    </location>
</feature>
<keyword evidence="4 8" id="KW-0521">NADP</keyword>
<feature type="binding site" evidence="8 10">
    <location>
        <begin position="51"/>
        <end position="54"/>
    </location>
    <ligand>
        <name>substrate</name>
    </ligand>
</feature>
<dbReference type="InterPro" id="IPR036453">
    <property type="entry name" value="GluRdtase_dimer_dom_sf"/>
</dbReference>
<feature type="binding site" evidence="8 10">
    <location>
        <position position="111"/>
    </location>
    <ligand>
        <name>substrate</name>
    </ligand>
</feature>
<dbReference type="AlphaFoldDB" id="A0A9X1P8X2"/>
<keyword evidence="6 8" id="KW-0627">Porphyrin biosynthesis</keyword>
<dbReference type="RefSeq" id="WP_234612642.1">
    <property type="nucleotide sequence ID" value="NZ_CP098806.1"/>
</dbReference>
<evidence type="ECO:0000313" key="17">
    <source>
        <dbReference type="EMBL" id="MCF0040202.1"/>
    </source>
</evidence>
<comment type="similarity">
    <text evidence="2 8 13">Belongs to the glutamyl-tRNA reductase family.</text>
</comment>
<evidence type="ECO:0000259" key="14">
    <source>
        <dbReference type="Pfam" id="PF00745"/>
    </source>
</evidence>
<dbReference type="PIRSF" id="PIRSF000445">
    <property type="entry name" value="4pyrrol_synth_GluRdtase"/>
    <property type="match status" value="1"/>
</dbReference>
<organism evidence="17 18">
    <name type="scientific">Dyadobacter fanqingshengii</name>
    <dbReference type="NCBI Taxonomy" id="2906443"/>
    <lineage>
        <taxon>Bacteria</taxon>
        <taxon>Pseudomonadati</taxon>
        <taxon>Bacteroidota</taxon>
        <taxon>Cytophagia</taxon>
        <taxon>Cytophagales</taxon>
        <taxon>Spirosomataceae</taxon>
        <taxon>Dyadobacter</taxon>
    </lineage>
</organism>
<dbReference type="Pfam" id="PF00745">
    <property type="entry name" value="GlutR_dimer"/>
    <property type="match status" value="1"/>
</dbReference>
<dbReference type="InterPro" id="IPR015896">
    <property type="entry name" value="4pyrrol_synth_GluRdtase_dimer"/>
</dbReference>
<dbReference type="InterPro" id="IPR006151">
    <property type="entry name" value="Shikm_DH/Glu-tRNA_Rdtase"/>
</dbReference>
<evidence type="ECO:0000256" key="1">
    <source>
        <dbReference type="ARBA" id="ARBA00005059"/>
    </source>
</evidence>
<accession>A0A9X1P8X2</accession>
<dbReference type="GO" id="GO:0008883">
    <property type="term" value="F:glutamyl-tRNA reductase activity"/>
    <property type="evidence" value="ECO:0007669"/>
    <property type="project" value="UniProtKB-UniRule"/>
</dbReference>
<dbReference type="Gene3D" id="3.30.460.30">
    <property type="entry name" value="Glutamyl-tRNA reductase, N-terminal domain"/>
    <property type="match status" value="1"/>
</dbReference>
<evidence type="ECO:0000256" key="11">
    <source>
        <dbReference type="PIRSR" id="PIRSR000445-3"/>
    </source>
</evidence>
<dbReference type="InterPro" id="IPR036291">
    <property type="entry name" value="NAD(P)-bd_dom_sf"/>
</dbReference>
<evidence type="ECO:0000259" key="15">
    <source>
        <dbReference type="Pfam" id="PF01488"/>
    </source>
</evidence>
<evidence type="ECO:0000313" key="18">
    <source>
        <dbReference type="Proteomes" id="UP001139700"/>
    </source>
</evidence>
<comment type="subunit">
    <text evidence="8">Homodimer.</text>
</comment>
<evidence type="ECO:0000256" key="7">
    <source>
        <dbReference type="ARBA" id="ARBA00047464"/>
    </source>
</evidence>
<dbReference type="SUPFAM" id="SSF69075">
    <property type="entry name" value="Glutamyl tRNA-reductase dimerization domain"/>
    <property type="match status" value="1"/>
</dbReference>
<feature type="binding site" evidence="8 10">
    <location>
        <position position="122"/>
    </location>
    <ligand>
        <name>substrate</name>
    </ligand>
</feature>
<evidence type="ECO:0000256" key="9">
    <source>
        <dbReference type="PIRSR" id="PIRSR000445-1"/>
    </source>
</evidence>
<dbReference type="SUPFAM" id="SSF51735">
    <property type="entry name" value="NAD(P)-binding Rossmann-fold domains"/>
    <property type="match status" value="1"/>
</dbReference>
<dbReference type="Gene3D" id="3.40.50.720">
    <property type="entry name" value="NAD(P)-binding Rossmann-like Domain"/>
    <property type="match status" value="1"/>
</dbReference>
<comment type="domain">
    <text evidence="8">Possesses an unusual extended V-shaped dimeric structure with each monomer consisting of three distinct domains arranged along a curved 'spinal' alpha-helix. The N-terminal catalytic domain specifically recognizes the glutamate moiety of the substrate. The second domain is the NADPH-binding domain, and the third C-terminal domain is responsible for dimerization.</text>
</comment>
<feature type="active site" description="Nucleophile" evidence="8 9">
    <location>
        <position position="52"/>
    </location>
</feature>
<dbReference type="InterPro" id="IPR036343">
    <property type="entry name" value="GluRdtase_N_sf"/>
</dbReference>
<name>A0A9X1P8X2_9BACT</name>
<dbReference type="PANTHER" id="PTHR43013">
    <property type="entry name" value="GLUTAMYL-TRNA REDUCTASE"/>
    <property type="match status" value="1"/>
</dbReference>
<protein>
    <recommendedName>
        <fullName evidence="3 8">Glutamyl-tRNA reductase</fullName>
        <shortName evidence="8">GluTR</shortName>
        <ecNumber evidence="3 8">1.2.1.70</ecNumber>
    </recommendedName>
</protein>
<evidence type="ECO:0000256" key="13">
    <source>
        <dbReference type="RuleBase" id="RU000584"/>
    </source>
</evidence>
<feature type="binding site" evidence="8 10">
    <location>
        <begin position="116"/>
        <end position="118"/>
    </location>
    <ligand>
        <name>substrate</name>
    </ligand>
</feature>
<dbReference type="Pfam" id="PF05201">
    <property type="entry name" value="GlutR_N"/>
    <property type="match status" value="1"/>
</dbReference>
<keyword evidence="18" id="KW-1185">Reference proteome</keyword>
<dbReference type="GO" id="GO:0019353">
    <property type="term" value="P:protoporphyrinogen IX biosynthetic process from glutamate"/>
    <property type="evidence" value="ECO:0007669"/>
    <property type="project" value="TreeGrafter"/>
</dbReference>
<dbReference type="EC" id="1.2.1.70" evidence="3 8"/>
<evidence type="ECO:0000256" key="6">
    <source>
        <dbReference type="ARBA" id="ARBA00023244"/>
    </source>
</evidence>
<proteinExistence type="inferred from homology"/>
<evidence type="ECO:0000256" key="2">
    <source>
        <dbReference type="ARBA" id="ARBA00005916"/>
    </source>
</evidence>
<evidence type="ECO:0000256" key="12">
    <source>
        <dbReference type="PIRSR" id="PIRSR000445-4"/>
    </source>
</evidence>
<feature type="binding site" evidence="8 11">
    <location>
        <begin position="188"/>
        <end position="193"/>
    </location>
    <ligand>
        <name>NADP(+)</name>
        <dbReference type="ChEBI" id="CHEBI:58349"/>
    </ligand>
</feature>
<evidence type="ECO:0000256" key="4">
    <source>
        <dbReference type="ARBA" id="ARBA00022857"/>
    </source>
</evidence>
<feature type="domain" description="Glutamyl-tRNA reductase N-terminal" evidence="16">
    <location>
        <begin position="8"/>
        <end position="158"/>
    </location>
</feature>
<dbReference type="InterPro" id="IPR000343">
    <property type="entry name" value="4pyrrol_synth_GluRdtase"/>
</dbReference>
<dbReference type="Pfam" id="PF01488">
    <property type="entry name" value="Shikimate_DH"/>
    <property type="match status" value="1"/>
</dbReference>
<dbReference type="HAMAP" id="MF_00087">
    <property type="entry name" value="Glu_tRNA_reductase"/>
    <property type="match status" value="1"/>
</dbReference>
<evidence type="ECO:0000256" key="8">
    <source>
        <dbReference type="HAMAP-Rule" id="MF_00087"/>
    </source>
</evidence>
<dbReference type="Proteomes" id="UP001139700">
    <property type="component" value="Unassembled WGS sequence"/>
</dbReference>
<comment type="catalytic activity">
    <reaction evidence="7 8 13">
        <text>(S)-4-amino-5-oxopentanoate + tRNA(Glu) + NADP(+) = L-glutamyl-tRNA(Glu) + NADPH + H(+)</text>
        <dbReference type="Rhea" id="RHEA:12344"/>
        <dbReference type="Rhea" id="RHEA-COMP:9663"/>
        <dbReference type="Rhea" id="RHEA-COMP:9680"/>
        <dbReference type="ChEBI" id="CHEBI:15378"/>
        <dbReference type="ChEBI" id="CHEBI:57501"/>
        <dbReference type="ChEBI" id="CHEBI:57783"/>
        <dbReference type="ChEBI" id="CHEBI:58349"/>
        <dbReference type="ChEBI" id="CHEBI:78442"/>
        <dbReference type="ChEBI" id="CHEBI:78520"/>
        <dbReference type="EC" id="1.2.1.70"/>
    </reaction>
</comment>
<comment type="pathway">
    <text evidence="1 8 13">Porphyrin-containing compound metabolism; protoporphyrin-IX biosynthesis; 5-aminolevulinate from L-glutamyl-tRNA(Glu): step 1/2.</text>
</comment>
<dbReference type="GO" id="GO:0050661">
    <property type="term" value="F:NADP binding"/>
    <property type="evidence" value="ECO:0007669"/>
    <property type="project" value="InterPro"/>
</dbReference>